<evidence type="ECO:0000313" key="1">
    <source>
        <dbReference type="EMBL" id="SVC15625.1"/>
    </source>
</evidence>
<proteinExistence type="predicted"/>
<gene>
    <name evidence="1" type="ORF">METZ01_LOCUS268479</name>
</gene>
<protein>
    <submittedName>
        <fullName evidence="1">Uncharacterized protein</fullName>
    </submittedName>
</protein>
<feature type="non-terminal residue" evidence="1">
    <location>
        <position position="64"/>
    </location>
</feature>
<sequence length="64" mass="7496">MNFIKNRTLIFFLLASAMFPRDMNYLDVEIIVNNDPYPANMFIHTIGSQPRYMAIIDSLINPSW</sequence>
<dbReference type="EMBL" id="UINC01076446">
    <property type="protein sequence ID" value="SVC15625.1"/>
    <property type="molecule type" value="Genomic_DNA"/>
</dbReference>
<reference evidence="1" key="1">
    <citation type="submission" date="2018-05" db="EMBL/GenBank/DDBJ databases">
        <authorList>
            <person name="Lanie J.A."/>
            <person name="Ng W.-L."/>
            <person name="Kazmierczak K.M."/>
            <person name="Andrzejewski T.M."/>
            <person name="Davidsen T.M."/>
            <person name="Wayne K.J."/>
            <person name="Tettelin H."/>
            <person name="Glass J.I."/>
            <person name="Rusch D."/>
            <person name="Podicherti R."/>
            <person name="Tsui H.-C.T."/>
            <person name="Winkler M.E."/>
        </authorList>
    </citation>
    <scope>NUCLEOTIDE SEQUENCE</scope>
</reference>
<dbReference type="AlphaFoldDB" id="A0A382JVD7"/>
<name>A0A382JVD7_9ZZZZ</name>
<organism evidence="1">
    <name type="scientific">marine metagenome</name>
    <dbReference type="NCBI Taxonomy" id="408172"/>
    <lineage>
        <taxon>unclassified sequences</taxon>
        <taxon>metagenomes</taxon>
        <taxon>ecological metagenomes</taxon>
    </lineage>
</organism>
<accession>A0A382JVD7</accession>